<dbReference type="GO" id="GO:0008233">
    <property type="term" value="F:peptidase activity"/>
    <property type="evidence" value="ECO:0007669"/>
    <property type="project" value="UniProtKB-KW"/>
</dbReference>
<dbReference type="Gene3D" id="3.40.50.880">
    <property type="match status" value="1"/>
</dbReference>
<dbReference type="InterPro" id="IPR050325">
    <property type="entry name" value="Prot/Nucl_acid_deglycase"/>
</dbReference>
<evidence type="ECO:0000256" key="2">
    <source>
        <dbReference type="ARBA" id="ARBA00023016"/>
    </source>
</evidence>
<evidence type="ECO:0000256" key="3">
    <source>
        <dbReference type="ARBA" id="ARBA00023239"/>
    </source>
</evidence>
<evidence type="ECO:0000256" key="4">
    <source>
        <dbReference type="ARBA" id="ARBA00038493"/>
    </source>
</evidence>
<dbReference type="EMBL" id="CP034456">
    <property type="protein sequence ID" value="QBM86404.1"/>
    <property type="molecule type" value="Genomic_DNA"/>
</dbReference>
<dbReference type="SUPFAM" id="SSF52317">
    <property type="entry name" value="Class I glutamine amidotransferase-like"/>
    <property type="match status" value="1"/>
</dbReference>
<dbReference type="EC" id="4.2.1.130" evidence="1"/>
<sequence>MVKALIALASYNGKFYDDGANTGVFFVEASHPYEYFEKNGVDVTFVSETGKFGWDEHSLSTDFLQGDDRKVYENPDSSFMKAVKTVKKASEVNPADYDIFFAAGGHGAAFDFPTATDLQKLYLAIWEKNGVVAGVCHGPCIFENARGSDGEYFLKGKKATGFTDEGEKIMKIDHIMTELKLKTPRQGIEACGGSYVQPPDAWGSFTVTDGKFITGVNPASAVETAEKALKALA</sequence>
<dbReference type="STRING" id="2163413.A0A4P6XLD6"/>
<dbReference type="GO" id="GO:0005737">
    <property type="term" value="C:cytoplasm"/>
    <property type="evidence" value="ECO:0007669"/>
    <property type="project" value="TreeGrafter"/>
</dbReference>
<feature type="domain" description="DJ-1/PfpI" evidence="6">
    <location>
        <begin position="27"/>
        <end position="230"/>
    </location>
</feature>
<dbReference type="FunFam" id="3.40.50.880:FF:000051">
    <property type="entry name" value="Glutathione-independent glyoxalase HSP31"/>
    <property type="match status" value="1"/>
</dbReference>
<dbReference type="PANTHER" id="PTHR48094">
    <property type="entry name" value="PROTEIN/NUCLEIC ACID DEGLYCASE DJ-1-RELATED"/>
    <property type="match status" value="1"/>
</dbReference>
<evidence type="ECO:0000256" key="1">
    <source>
        <dbReference type="ARBA" id="ARBA00013134"/>
    </source>
</evidence>
<reference evidence="8" key="1">
    <citation type="submission" date="2019-03" db="EMBL/GenBank/DDBJ databases">
        <title>Snf2 controls pulcherriminic acid biosynthesis and connects pigmentation and antifungal activity of the yeast Metschnikowia pulcherrima.</title>
        <authorList>
            <person name="Gore-Lloyd D."/>
            <person name="Sumann I."/>
            <person name="Brachmann A.O."/>
            <person name="Schneeberger K."/>
            <person name="Ortiz-Merino R.A."/>
            <person name="Moreno-Beltran M."/>
            <person name="Schlaefli M."/>
            <person name="Kirner P."/>
            <person name="Santos Kron A."/>
            <person name="Wolfe K.H."/>
            <person name="Piel J."/>
            <person name="Ahrens C.H."/>
            <person name="Henk D."/>
            <person name="Freimoser F.M."/>
        </authorList>
    </citation>
    <scope>NUCLEOTIDE SEQUENCE [LARGE SCALE GENOMIC DNA]</scope>
    <source>
        <strain evidence="8">APC 1.2</strain>
    </source>
</reference>
<evidence type="ECO:0000313" key="8">
    <source>
        <dbReference type="Proteomes" id="UP000292447"/>
    </source>
</evidence>
<comment type="catalytic activity">
    <reaction evidence="5">
        <text>methylglyoxal + H2O = (R)-lactate + H(+)</text>
        <dbReference type="Rhea" id="RHEA:27754"/>
        <dbReference type="ChEBI" id="CHEBI:15377"/>
        <dbReference type="ChEBI" id="CHEBI:15378"/>
        <dbReference type="ChEBI" id="CHEBI:16004"/>
        <dbReference type="ChEBI" id="CHEBI:17158"/>
        <dbReference type="EC" id="4.2.1.130"/>
    </reaction>
</comment>
<name>A0A4P6XLD6_9ASCO</name>
<keyword evidence="3" id="KW-0456">Lyase</keyword>
<gene>
    <name evidence="7" type="primary">MPUL0A10430</name>
    <name evidence="7" type="ORF">METSCH_A10430</name>
</gene>
<keyword evidence="7" id="KW-0378">Hydrolase</keyword>
<dbReference type="InterPro" id="IPR029062">
    <property type="entry name" value="Class_I_gatase-like"/>
</dbReference>
<dbReference type="GO" id="GO:0019172">
    <property type="term" value="F:glyoxalase III activity"/>
    <property type="evidence" value="ECO:0007669"/>
    <property type="project" value="UniProtKB-EC"/>
</dbReference>
<keyword evidence="2" id="KW-0346">Stress response</keyword>
<keyword evidence="7" id="KW-0645">Protease</keyword>
<evidence type="ECO:0000259" key="6">
    <source>
        <dbReference type="Pfam" id="PF01965"/>
    </source>
</evidence>
<proteinExistence type="inferred from homology"/>
<dbReference type="Proteomes" id="UP000292447">
    <property type="component" value="Chromosome I"/>
</dbReference>
<dbReference type="GO" id="GO:0019243">
    <property type="term" value="P:methylglyoxal catabolic process to D-lactate via S-lactoyl-glutathione"/>
    <property type="evidence" value="ECO:0007669"/>
    <property type="project" value="TreeGrafter"/>
</dbReference>
<dbReference type="GO" id="GO:0006508">
    <property type="term" value="P:proteolysis"/>
    <property type="evidence" value="ECO:0007669"/>
    <property type="project" value="UniProtKB-KW"/>
</dbReference>
<dbReference type="AlphaFoldDB" id="A0A4P6XLD6"/>
<dbReference type="Pfam" id="PF01965">
    <property type="entry name" value="DJ-1_PfpI"/>
    <property type="match status" value="1"/>
</dbReference>
<dbReference type="PANTHER" id="PTHR48094:SF11">
    <property type="entry name" value="GLUTATHIONE-INDEPENDENT GLYOXALASE HSP31-RELATED"/>
    <property type="match status" value="1"/>
</dbReference>
<comment type="similarity">
    <text evidence="4">Belongs to the peptidase C56 family. HSP31-like subfamily.</text>
</comment>
<protein>
    <recommendedName>
        <fullName evidence="1">D-lactate dehydratase</fullName>
        <ecNumber evidence="1">4.2.1.130</ecNumber>
    </recommendedName>
</protein>
<accession>A0A4P6XLD6</accession>
<organism evidence="7 8">
    <name type="scientific">Metschnikowia aff. pulcherrima</name>
    <dbReference type="NCBI Taxonomy" id="2163413"/>
    <lineage>
        <taxon>Eukaryota</taxon>
        <taxon>Fungi</taxon>
        <taxon>Dikarya</taxon>
        <taxon>Ascomycota</taxon>
        <taxon>Saccharomycotina</taxon>
        <taxon>Pichiomycetes</taxon>
        <taxon>Metschnikowiaceae</taxon>
        <taxon>Metschnikowia</taxon>
    </lineage>
</organism>
<dbReference type="InterPro" id="IPR002818">
    <property type="entry name" value="DJ-1/PfpI"/>
</dbReference>
<keyword evidence="8" id="KW-1185">Reference proteome</keyword>
<evidence type="ECO:0000256" key="5">
    <source>
        <dbReference type="ARBA" id="ARBA00048082"/>
    </source>
</evidence>
<evidence type="ECO:0000313" key="7">
    <source>
        <dbReference type="EMBL" id="QBM86404.1"/>
    </source>
</evidence>